<dbReference type="OMA" id="EVPECAY"/>
<evidence type="ECO:0000313" key="4">
    <source>
        <dbReference type="Proteomes" id="UP000094527"/>
    </source>
</evidence>
<feature type="compositionally biased region" description="Basic residues" evidence="1">
    <location>
        <begin position="114"/>
        <end position="129"/>
    </location>
</feature>
<gene>
    <name evidence="3" type="ORF">Ocin01_00141</name>
</gene>
<dbReference type="GO" id="GO:0035099">
    <property type="term" value="P:hemocyte migration"/>
    <property type="evidence" value="ECO:0007669"/>
    <property type="project" value="TreeGrafter"/>
</dbReference>
<evidence type="ECO:0000313" key="3">
    <source>
        <dbReference type="EMBL" id="ODN06522.1"/>
    </source>
</evidence>
<reference evidence="3 4" key="1">
    <citation type="journal article" date="2016" name="Genome Biol. Evol.">
        <title>Gene Family Evolution Reflects Adaptation to Soil Environmental Stressors in the Genome of the Collembolan Orchesella cincta.</title>
        <authorList>
            <person name="Faddeeva-Vakhrusheva A."/>
            <person name="Derks M.F."/>
            <person name="Anvar S.Y."/>
            <person name="Agamennone V."/>
            <person name="Suring W."/>
            <person name="Smit S."/>
            <person name="van Straalen N.M."/>
            <person name="Roelofs D."/>
        </authorList>
    </citation>
    <scope>NUCLEOTIDE SEQUENCE [LARGE SCALE GENOMIC DNA]</scope>
    <source>
        <tissue evidence="3">Mixed pool</tissue>
    </source>
</reference>
<feature type="compositionally biased region" description="Polar residues" evidence="1">
    <location>
        <begin position="317"/>
        <end position="351"/>
    </location>
</feature>
<dbReference type="PANTHER" id="PTHR21719:SF1">
    <property type="entry name" value="FI06402P-RELATED"/>
    <property type="match status" value="1"/>
</dbReference>
<dbReference type="Proteomes" id="UP000094527">
    <property type="component" value="Unassembled WGS sequence"/>
</dbReference>
<comment type="caution">
    <text evidence="3">The sequence shown here is derived from an EMBL/GenBank/DDBJ whole genome shotgun (WGS) entry which is preliminary data.</text>
</comment>
<feature type="compositionally biased region" description="Low complexity" evidence="1">
    <location>
        <begin position="130"/>
        <end position="160"/>
    </location>
</feature>
<dbReference type="STRING" id="48709.A0A1D2NMN5"/>
<dbReference type="PANTHER" id="PTHR21719">
    <property type="entry name" value="FI06402P-RELATED"/>
    <property type="match status" value="1"/>
</dbReference>
<feature type="region of interest" description="Disordered" evidence="1">
    <location>
        <begin position="70"/>
        <end position="169"/>
    </location>
</feature>
<keyword evidence="4" id="KW-1185">Reference proteome</keyword>
<dbReference type="InterPro" id="IPR029034">
    <property type="entry name" value="Cystine-knot_cytokine"/>
</dbReference>
<organism evidence="3 4">
    <name type="scientific">Orchesella cincta</name>
    <name type="common">Springtail</name>
    <name type="synonym">Podura cincta</name>
    <dbReference type="NCBI Taxonomy" id="48709"/>
    <lineage>
        <taxon>Eukaryota</taxon>
        <taxon>Metazoa</taxon>
        <taxon>Ecdysozoa</taxon>
        <taxon>Arthropoda</taxon>
        <taxon>Hexapoda</taxon>
        <taxon>Collembola</taxon>
        <taxon>Entomobryomorpha</taxon>
        <taxon>Entomobryoidea</taxon>
        <taxon>Orchesellidae</taxon>
        <taxon>Orchesellinae</taxon>
        <taxon>Orchesella</taxon>
    </lineage>
</organism>
<protein>
    <recommendedName>
        <fullName evidence="2">Platelet-derived growth factor (PDGF) family profile domain-containing protein</fullName>
    </recommendedName>
</protein>
<feature type="region of interest" description="Disordered" evidence="1">
    <location>
        <begin position="317"/>
        <end position="352"/>
    </location>
</feature>
<dbReference type="GO" id="GO:0008083">
    <property type="term" value="F:growth factor activity"/>
    <property type="evidence" value="ECO:0007669"/>
    <property type="project" value="InterPro"/>
</dbReference>
<evidence type="ECO:0000259" key="2">
    <source>
        <dbReference type="PROSITE" id="PS50278"/>
    </source>
</evidence>
<dbReference type="SUPFAM" id="SSF57501">
    <property type="entry name" value="Cystine-knot cytokines"/>
    <property type="match status" value="1"/>
</dbReference>
<dbReference type="OrthoDB" id="6370328at2759"/>
<feature type="region of interest" description="Disordered" evidence="1">
    <location>
        <begin position="29"/>
        <end position="50"/>
    </location>
</feature>
<dbReference type="AlphaFoldDB" id="A0A1D2NMN5"/>
<accession>A0A1D2NMN5</accession>
<dbReference type="InterPro" id="IPR000072">
    <property type="entry name" value="PDGF/VEGF_dom"/>
</dbReference>
<dbReference type="GO" id="GO:0016020">
    <property type="term" value="C:membrane"/>
    <property type="evidence" value="ECO:0007669"/>
    <property type="project" value="InterPro"/>
</dbReference>
<sequence>MRAMIYWRLTHTNNSSPPAYNYRNRYLQQRKTPPTTKSTTEPTTTKQPTMSYSQYKWNTFGTRQGLEAYRRQQMASSSSSSNIYNKPSGSSNSNNNNNNQYGRSGQRYGSSHNNNHHHHHHNHNPHYNHHQQSSSYSQSGGGHNQPSSSSSYHGSQGNNNRAQPQTPETAISEAVRHAVKVTREGGCRVPKPRLVRVQDFYPHPGKTYVPHCTILHQCSDDTGCCKHDVLTCAPKTTQRVELAFYVSVRTEYDENHGLRSNLYLQTISLDQSRGPTVERLVFYNHTECECRDKMDEMMPRDSAAYASSNSDPFSLPGGNSLSPLNPYSAQSTLPKPKNNAQGQPQSSSKNSLCKCPSVFTERTLTDGSCSCDCFDKEKECLKLKRGRDFFTVQDKWCIQSGRCEVPECAYGSYIHLVGRCPRKRERMGQTTSWTRYLTQ</sequence>
<name>A0A1D2NMN5_ORCCI</name>
<dbReference type="EMBL" id="LJIJ01000003">
    <property type="protein sequence ID" value="ODN06522.1"/>
    <property type="molecule type" value="Genomic_DNA"/>
</dbReference>
<dbReference type="PROSITE" id="PS50278">
    <property type="entry name" value="PDGF_2"/>
    <property type="match status" value="1"/>
</dbReference>
<feature type="compositionally biased region" description="Low complexity" evidence="1">
    <location>
        <begin position="76"/>
        <end position="99"/>
    </location>
</feature>
<feature type="domain" description="Platelet-derived growth factor (PDGF) family profile" evidence="2">
    <location>
        <begin position="174"/>
        <end position="295"/>
    </location>
</feature>
<dbReference type="Gene3D" id="2.10.90.10">
    <property type="entry name" value="Cystine-knot cytokines"/>
    <property type="match status" value="1"/>
</dbReference>
<evidence type="ECO:0000256" key="1">
    <source>
        <dbReference type="SAM" id="MobiDB-lite"/>
    </source>
</evidence>
<proteinExistence type="predicted"/>
<feature type="compositionally biased region" description="Low complexity" evidence="1">
    <location>
        <begin position="31"/>
        <end position="49"/>
    </location>
</feature>